<keyword evidence="3" id="KW-1185">Reference proteome</keyword>
<dbReference type="AlphaFoldDB" id="A0A543NFQ0"/>
<evidence type="ECO:0000313" key="2">
    <source>
        <dbReference type="EMBL" id="TQN30590.1"/>
    </source>
</evidence>
<evidence type="ECO:0000256" key="1">
    <source>
        <dbReference type="SAM" id="Coils"/>
    </source>
</evidence>
<dbReference type="EMBL" id="VFQC01000001">
    <property type="protein sequence ID" value="TQN30590.1"/>
    <property type="molecule type" value="Genomic_DNA"/>
</dbReference>
<protein>
    <submittedName>
        <fullName evidence="2">Uncharacterized protein</fullName>
    </submittedName>
</protein>
<accession>A0A543NFQ0</accession>
<dbReference type="Proteomes" id="UP000317422">
    <property type="component" value="Unassembled WGS sequence"/>
</dbReference>
<gene>
    <name evidence="2" type="ORF">FHX37_0472</name>
</gene>
<dbReference type="RefSeq" id="WP_141921825.1">
    <property type="nucleotide sequence ID" value="NZ_VFQC01000001.1"/>
</dbReference>
<keyword evidence="1" id="KW-0175">Coiled coil</keyword>
<name>A0A543NFQ0_9ACTN</name>
<sequence length="239" mass="26233">MSEMHDLRRRLESHLERGGGLDASREASLAEQHARLATDVIEPEMTRLMDERDAARKHAASHVCGHTSPRPGDGALEAALEAADDHIQAQLDGRPETQCPGLRATDHAVLQAAIRQAVSTYLDWSAADPDQAALKQEVARLRAVNSELKNDAQLARDNQHFRTAAIIAAVICDTEHGNGEVDGSMPHFDLAGRILDEVGIDGHLQDREHQISDLVEQIASLQYERDAALTRARELAQEE</sequence>
<reference evidence="2 3" key="1">
    <citation type="submission" date="2019-06" db="EMBL/GenBank/DDBJ databases">
        <title>Sequencing the genomes of 1000 actinobacteria strains.</title>
        <authorList>
            <person name="Klenk H.-P."/>
        </authorList>
    </citation>
    <scope>NUCLEOTIDE SEQUENCE [LARGE SCALE GENOMIC DNA]</scope>
    <source>
        <strain evidence="2 3">DSM 45015</strain>
    </source>
</reference>
<proteinExistence type="predicted"/>
<evidence type="ECO:0000313" key="3">
    <source>
        <dbReference type="Proteomes" id="UP000317422"/>
    </source>
</evidence>
<feature type="coiled-coil region" evidence="1">
    <location>
        <begin position="204"/>
        <end position="238"/>
    </location>
</feature>
<organism evidence="2 3">
    <name type="scientific">Haloactinospora alba</name>
    <dbReference type="NCBI Taxonomy" id="405555"/>
    <lineage>
        <taxon>Bacteria</taxon>
        <taxon>Bacillati</taxon>
        <taxon>Actinomycetota</taxon>
        <taxon>Actinomycetes</taxon>
        <taxon>Streptosporangiales</taxon>
        <taxon>Nocardiopsidaceae</taxon>
        <taxon>Haloactinospora</taxon>
    </lineage>
</organism>
<feature type="coiled-coil region" evidence="1">
    <location>
        <begin position="131"/>
        <end position="158"/>
    </location>
</feature>
<comment type="caution">
    <text evidence="2">The sequence shown here is derived from an EMBL/GenBank/DDBJ whole genome shotgun (WGS) entry which is preliminary data.</text>
</comment>